<keyword evidence="2" id="KW-1185">Reference proteome</keyword>
<protein>
    <submittedName>
        <fullName evidence="1">Abi family protein</fullName>
    </submittedName>
</protein>
<dbReference type="Pfam" id="PF07751">
    <property type="entry name" value="Abi_2"/>
    <property type="match status" value="1"/>
</dbReference>
<reference evidence="1 2" key="1">
    <citation type="submission" date="2019-04" db="EMBL/GenBank/DDBJ databases">
        <title>Pedobacter sp. AR-2-6 sp. nov., isolated from Arctic soil.</title>
        <authorList>
            <person name="Dahal R.H."/>
            <person name="Kim D.-U."/>
        </authorList>
    </citation>
    <scope>NUCLEOTIDE SEQUENCE [LARGE SCALE GENOMIC DNA]</scope>
    <source>
        <strain evidence="1 2">AR-2-6</strain>
    </source>
</reference>
<dbReference type="EMBL" id="SWBO01000001">
    <property type="protein sequence ID" value="TKC03370.1"/>
    <property type="molecule type" value="Genomic_DNA"/>
</dbReference>
<dbReference type="Proteomes" id="UP000310477">
    <property type="component" value="Unassembled WGS sequence"/>
</dbReference>
<dbReference type="AlphaFoldDB" id="A0A4U1CET5"/>
<organism evidence="1 2">
    <name type="scientific">Pedobacter cryotolerans</name>
    <dbReference type="NCBI Taxonomy" id="2571270"/>
    <lineage>
        <taxon>Bacteria</taxon>
        <taxon>Pseudomonadati</taxon>
        <taxon>Bacteroidota</taxon>
        <taxon>Sphingobacteriia</taxon>
        <taxon>Sphingobacteriales</taxon>
        <taxon>Sphingobacteriaceae</taxon>
        <taxon>Pedobacter</taxon>
    </lineage>
</organism>
<gene>
    <name evidence="1" type="ORF">FA045_02035</name>
</gene>
<dbReference type="OrthoDB" id="5363652at2"/>
<evidence type="ECO:0000313" key="1">
    <source>
        <dbReference type="EMBL" id="TKC03370.1"/>
    </source>
</evidence>
<sequence length="292" mass="34304">MGAQATSVEEQIALLKSRGMVIDMPIEKAKEILLDIGYYRLGFYWKCFECDDIHNLLPETKFSDVVSLYYLDVDLRELLLKYIYRIEVHFRTQIVYIVSNEYKTSPTWFVDSKVMSANYVANFFKFYTEDFKKNNKPIDKHHKKYINDKYAPAWKTIEFFTFGASLKLFRCLKDEKLKEKVAQSYKLRSLKVFENFIQSVVYVRNMCSHGGVLFDLSQPLGVHKIPNSAGSTYQFTNRHSLDASIKVIRYLLFQISKNREIDLCVSLNNLFLKHQNNLALKKIIELEIGYKL</sequence>
<proteinExistence type="predicted"/>
<name>A0A4U1CET5_9SPHI</name>
<dbReference type="InterPro" id="IPR011664">
    <property type="entry name" value="Abi_system_AbiD/AbiF-like"/>
</dbReference>
<evidence type="ECO:0000313" key="2">
    <source>
        <dbReference type="Proteomes" id="UP000310477"/>
    </source>
</evidence>
<comment type="caution">
    <text evidence="1">The sequence shown here is derived from an EMBL/GenBank/DDBJ whole genome shotgun (WGS) entry which is preliminary data.</text>
</comment>
<accession>A0A4U1CET5</accession>
<dbReference type="RefSeq" id="WP_136873919.1">
    <property type="nucleotide sequence ID" value="NZ_SWBO01000001.1"/>
</dbReference>